<dbReference type="Pfam" id="PF00076">
    <property type="entry name" value="RRM_1"/>
    <property type="match status" value="1"/>
</dbReference>
<dbReference type="InterPro" id="IPR038192">
    <property type="entry name" value="CSTF_C_sf"/>
</dbReference>
<feature type="compositionally biased region" description="Polar residues" evidence="4">
    <location>
        <begin position="297"/>
        <end position="313"/>
    </location>
</feature>
<evidence type="ECO:0000256" key="2">
    <source>
        <dbReference type="ARBA" id="ARBA00023242"/>
    </source>
</evidence>
<keyword evidence="2" id="KW-0539">Nucleus</keyword>
<evidence type="ECO:0000313" key="7">
    <source>
        <dbReference type="Proteomes" id="UP000002258"/>
    </source>
</evidence>
<dbReference type="GO" id="GO:0031124">
    <property type="term" value="P:mRNA 3'-end processing"/>
    <property type="evidence" value="ECO:0007669"/>
    <property type="project" value="InterPro"/>
</dbReference>
<dbReference type="GO" id="GO:0003729">
    <property type="term" value="F:mRNA binding"/>
    <property type="evidence" value="ECO:0007669"/>
    <property type="project" value="TreeGrafter"/>
</dbReference>
<protein>
    <recommendedName>
        <fullName evidence="5">RRM domain-containing protein</fullName>
    </recommendedName>
</protein>
<dbReference type="Pfam" id="PF14327">
    <property type="entry name" value="CSTF2_hinge"/>
    <property type="match status" value="1"/>
</dbReference>
<feature type="region of interest" description="Disordered" evidence="4">
    <location>
        <begin position="268"/>
        <end position="321"/>
    </location>
</feature>
<reference evidence="6 7" key="1">
    <citation type="journal article" date="2007" name="Nat. Biotechnol.">
        <title>Genome sequence of the lignocellulose-bioconverting and xylose-fermenting yeast Pichia stipitis.</title>
        <authorList>
            <person name="Jeffries T.W."/>
            <person name="Grigoriev I.V."/>
            <person name="Grimwood J."/>
            <person name="Laplaza J.M."/>
            <person name="Aerts A."/>
            <person name="Salamov A."/>
            <person name="Schmutz J."/>
            <person name="Lindquist E."/>
            <person name="Dehal P."/>
            <person name="Shapiro H."/>
            <person name="Jin Y.S."/>
            <person name="Passoth V."/>
            <person name="Richardson P.M."/>
        </authorList>
    </citation>
    <scope>NUCLEOTIDE SEQUENCE [LARGE SCALE GENOMIC DNA]</scope>
    <source>
        <strain evidence="7">ATCC 58785 / CBS 6054 / NBRC 10063 / NRRL Y-11545</strain>
    </source>
</reference>
<accession>A3LYA2</accession>
<evidence type="ECO:0000256" key="1">
    <source>
        <dbReference type="ARBA" id="ARBA00004123"/>
    </source>
</evidence>
<dbReference type="AlphaFoldDB" id="A3LYA2"/>
<evidence type="ECO:0000313" key="6">
    <source>
        <dbReference type="EMBL" id="ABN67945.2"/>
    </source>
</evidence>
<dbReference type="RefSeq" id="XP_001385974.2">
    <property type="nucleotide sequence ID" value="XM_001385937.1"/>
</dbReference>
<feature type="region of interest" description="Disordered" evidence="4">
    <location>
        <begin position="146"/>
        <end position="183"/>
    </location>
</feature>
<dbReference type="InterPro" id="IPR026896">
    <property type="entry name" value="CSTF_C"/>
</dbReference>
<dbReference type="EMBL" id="CP000500">
    <property type="protein sequence ID" value="ABN67945.2"/>
    <property type="molecule type" value="Genomic_DNA"/>
</dbReference>
<organism evidence="6 7">
    <name type="scientific">Scheffersomyces stipitis (strain ATCC 58785 / CBS 6054 / NBRC 10063 / NRRL Y-11545)</name>
    <name type="common">Yeast</name>
    <name type="synonym">Pichia stipitis</name>
    <dbReference type="NCBI Taxonomy" id="322104"/>
    <lineage>
        <taxon>Eukaryota</taxon>
        <taxon>Fungi</taxon>
        <taxon>Dikarya</taxon>
        <taxon>Ascomycota</taxon>
        <taxon>Saccharomycotina</taxon>
        <taxon>Pichiomycetes</taxon>
        <taxon>Debaryomycetaceae</taxon>
        <taxon>Scheffersomyces</taxon>
    </lineage>
</organism>
<dbReference type="OrthoDB" id="272703at2759"/>
<dbReference type="PANTHER" id="PTHR45735">
    <property type="entry name" value="CLEAVAGE STIMULATION FACTOR SUBUNIT 2"/>
    <property type="match status" value="1"/>
</dbReference>
<dbReference type="Pfam" id="PF14304">
    <property type="entry name" value="CSTF_C"/>
    <property type="match status" value="1"/>
</dbReference>
<dbReference type="Proteomes" id="UP000002258">
    <property type="component" value="Chromosome 6"/>
</dbReference>
<dbReference type="STRING" id="322104.A3LYA2"/>
<evidence type="ECO:0000256" key="3">
    <source>
        <dbReference type="PROSITE-ProRule" id="PRU00176"/>
    </source>
</evidence>
<dbReference type="GO" id="GO:0005847">
    <property type="term" value="C:mRNA cleavage and polyadenylation specificity factor complex"/>
    <property type="evidence" value="ECO:0007669"/>
    <property type="project" value="TreeGrafter"/>
</dbReference>
<sequence>MSARPQIHSTILFIGQVPYDWDEATMNSVVCGCGKVVDVRLGFEYPGRNKGYCFVEMQNTAEAARAYSLLGQVRIMHPSNRGQVKNLRIESSKEGFSKSTVRSESKPVMALDRQHLPPYVQIPPEMAANGPPVAPNNVIQTTNMNQVSQSQSQSMNMNQNQNQNYAPASVNSAPGETSMPHKYTQASKILPQPAQLPFGVPDKINDTLSKIPPAQLVELIASLKNMLSGPDASRAYEVFSLSPYLATAAAQALLLMGFIDEEVISDSMKSASGTPAPQQPPLPPPPPPQQQYNPQQSYQNTGYNNSYPSHSSTPQPPAHWRGLPQKAISKLMAMPQDQADLIAQVLTLPPDQIGSLPPDKQAMVTSLRSQYL</sequence>
<dbReference type="CDD" id="cd00590">
    <property type="entry name" value="RRM_SF"/>
    <property type="match status" value="1"/>
</dbReference>
<feature type="compositionally biased region" description="Pro residues" evidence="4">
    <location>
        <begin position="277"/>
        <end position="289"/>
    </location>
</feature>
<dbReference type="Gene3D" id="1.10.20.70">
    <property type="entry name" value="Transcription termination and cleavage factor, C-terminal domain"/>
    <property type="match status" value="1"/>
</dbReference>
<dbReference type="InterPro" id="IPR012677">
    <property type="entry name" value="Nucleotide-bd_a/b_plait_sf"/>
</dbReference>
<keyword evidence="3" id="KW-0694">RNA-binding</keyword>
<dbReference type="PANTHER" id="PTHR45735:SF2">
    <property type="entry name" value="CLEAVAGE STIMULATION FACTOR SUBUNIT 2"/>
    <property type="match status" value="1"/>
</dbReference>
<proteinExistence type="predicted"/>
<dbReference type="HOGENOM" id="CLU_758611_0_0_1"/>
<evidence type="ECO:0000259" key="5">
    <source>
        <dbReference type="PROSITE" id="PS50102"/>
    </source>
</evidence>
<dbReference type="InterPro" id="IPR025742">
    <property type="entry name" value="CSTF2_hinge"/>
</dbReference>
<dbReference type="InterPro" id="IPR035979">
    <property type="entry name" value="RBD_domain_sf"/>
</dbReference>
<dbReference type="OMA" id="EMGFINY"/>
<dbReference type="SMART" id="SM00360">
    <property type="entry name" value="RRM"/>
    <property type="match status" value="1"/>
</dbReference>
<dbReference type="FunCoup" id="A3LYA2">
    <property type="interactions" value="286"/>
</dbReference>
<dbReference type="SUPFAM" id="SSF54928">
    <property type="entry name" value="RNA-binding domain, RBD"/>
    <property type="match status" value="1"/>
</dbReference>
<feature type="compositionally biased region" description="Low complexity" evidence="4">
    <location>
        <begin position="146"/>
        <end position="164"/>
    </location>
</feature>
<feature type="compositionally biased region" description="Polar residues" evidence="4">
    <location>
        <begin position="165"/>
        <end position="175"/>
    </location>
</feature>
<gene>
    <name evidence="6" type="ORF">PICST_48462</name>
</gene>
<dbReference type="Gene3D" id="3.30.70.330">
    <property type="match status" value="1"/>
</dbReference>
<evidence type="ECO:0000256" key="4">
    <source>
        <dbReference type="SAM" id="MobiDB-lite"/>
    </source>
</evidence>
<dbReference type="GeneID" id="4840264"/>
<dbReference type="InterPro" id="IPR000504">
    <property type="entry name" value="RRM_dom"/>
</dbReference>
<dbReference type="KEGG" id="pic:PICST_48462"/>
<dbReference type="PROSITE" id="PS50102">
    <property type="entry name" value="RRM"/>
    <property type="match status" value="1"/>
</dbReference>
<keyword evidence="7" id="KW-1185">Reference proteome</keyword>
<comment type="subcellular location">
    <subcellularLocation>
        <location evidence="1">Nucleus</location>
    </subcellularLocation>
</comment>
<feature type="domain" description="RRM" evidence="5">
    <location>
        <begin position="10"/>
        <end position="94"/>
    </location>
</feature>
<dbReference type="eggNOG" id="KOG0108">
    <property type="taxonomic scope" value="Eukaryota"/>
</dbReference>
<dbReference type="InParanoid" id="A3LYA2"/>
<name>A3LYA2_PICST</name>